<gene>
    <name evidence="1" type="ORF">RHMOL_Rhmol05G0081000</name>
</gene>
<sequence>MNWGMMLCSGVRSIVLCTSKLFDRASDGLNFISAINSFRSLVAKIRSEPLNAQSDGLELHSTILCTSLYITNSKSNRSVKKQSKRERQRNSTGPSQSFPSNPFLPFTLFQCCLIQLLRSTKRTLKLFKKRQREP</sequence>
<accession>A0ACC0NMU8</accession>
<dbReference type="Proteomes" id="UP001062846">
    <property type="component" value="Chromosome 5"/>
</dbReference>
<evidence type="ECO:0000313" key="2">
    <source>
        <dbReference type="Proteomes" id="UP001062846"/>
    </source>
</evidence>
<name>A0ACC0NMU8_RHOML</name>
<dbReference type="EMBL" id="CM046392">
    <property type="protein sequence ID" value="KAI8554209.1"/>
    <property type="molecule type" value="Genomic_DNA"/>
</dbReference>
<organism evidence="1 2">
    <name type="scientific">Rhododendron molle</name>
    <name type="common">Chinese azalea</name>
    <name type="synonym">Azalea mollis</name>
    <dbReference type="NCBI Taxonomy" id="49168"/>
    <lineage>
        <taxon>Eukaryota</taxon>
        <taxon>Viridiplantae</taxon>
        <taxon>Streptophyta</taxon>
        <taxon>Embryophyta</taxon>
        <taxon>Tracheophyta</taxon>
        <taxon>Spermatophyta</taxon>
        <taxon>Magnoliopsida</taxon>
        <taxon>eudicotyledons</taxon>
        <taxon>Gunneridae</taxon>
        <taxon>Pentapetalae</taxon>
        <taxon>asterids</taxon>
        <taxon>Ericales</taxon>
        <taxon>Ericaceae</taxon>
        <taxon>Ericoideae</taxon>
        <taxon>Rhodoreae</taxon>
        <taxon>Rhododendron</taxon>
    </lineage>
</organism>
<evidence type="ECO:0000313" key="1">
    <source>
        <dbReference type="EMBL" id="KAI8554209.1"/>
    </source>
</evidence>
<comment type="caution">
    <text evidence="1">The sequence shown here is derived from an EMBL/GenBank/DDBJ whole genome shotgun (WGS) entry which is preliminary data.</text>
</comment>
<proteinExistence type="predicted"/>
<keyword evidence="2" id="KW-1185">Reference proteome</keyword>
<reference evidence="1" key="1">
    <citation type="submission" date="2022-02" db="EMBL/GenBank/DDBJ databases">
        <title>Plant Genome Project.</title>
        <authorList>
            <person name="Zhang R.-G."/>
        </authorList>
    </citation>
    <scope>NUCLEOTIDE SEQUENCE</scope>
    <source>
        <strain evidence="1">AT1</strain>
    </source>
</reference>
<protein>
    <submittedName>
        <fullName evidence="1">Uncharacterized protein</fullName>
    </submittedName>
</protein>